<dbReference type="InterPro" id="IPR010982">
    <property type="entry name" value="Lambda_DNA-bd_dom_sf"/>
</dbReference>
<gene>
    <name evidence="1" type="ORF">I7412_17860</name>
</gene>
<dbReference type="RefSeq" id="WP_203005199.1">
    <property type="nucleotide sequence ID" value="NZ_JADWYW010000902.1"/>
</dbReference>
<dbReference type="InterPro" id="IPR001387">
    <property type="entry name" value="Cro/C1-type_HTH"/>
</dbReference>
<dbReference type="AlphaFoldDB" id="A0A937RKH4"/>
<name>A0A937RKH4_9ACTN</name>
<evidence type="ECO:0000313" key="2">
    <source>
        <dbReference type="Proteomes" id="UP000604475"/>
    </source>
</evidence>
<keyword evidence="2" id="KW-1185">Reference proteome</keyword>
<reference evidence="1" key="1">
    <citation type="submission" date="2020-12" db="EMBL/GenBank/DDBJ databases">
        <title>Genomic characterization of non-nitrogen-fixing Frankia strains.</title>
        <authorList>
            <person name="Carlos-Shanley C."/>
            <person name="Guerra T."/>
            <person name="Hahn D."/>
        </authorList>
    </citation>
    <scope>NUCLEOTIDE SEQUENCE</scope>
    <source>
        <strain evidence="1">CN6</strain>
    </source>
</reference>
<dbReference type="SUPFAM" id="SSF47413">
    <property type="entry name" value="lambda repressor-like DNA-binding domains"/>
    <property type="match status" value="1"/>
</dbReference>
<dbReference type="Proteomes" id="UP000604475">
    <property type="component" value="Unassembled WGS sequence"/>
</dbReference>
<dbReference type="Gene3D" id="1.10.260.40">
    <property type="entry name" value="lambda repressor-like DNA-binding domains"/>
    <property type="match status" value="1"/>
</dbReference>
<accession>A0A937RKH4</accession>
<dbReference type="EMBL" id="JAEACQ010000201">
    <property type="protein sequence ID" value="MBL7628989.1"/>
    <property type="molecule type" value="Genomic_DNA"/>
</dbReference>
<proteinExistence type="predicted"/>
<dbReference type="GO" id="GO:0003677">
    <property type="term" value="F:DNA binding"/>
    <property type="evidence" value="ECO:0007669"/>
    <property type="project" value="InterPro"/>
</dbReference>
<organism evidence="1 2">
    <name type="scientific">Frankia nepalensis</name>
    <dbReference type="NCBI Taxonomy" id="1836974"/>
    <lineage>
        <taxon>Bacteria</taxon>
        <taxon>Bacillati</taxon>
        <taxon>Actinomycetota</taxon>
        <taxon>Actinomycetes</taxon>
        <taxon>Frankiales</taxon>
        <taxon>Frankiaceae</taxon>
        <taxon>Frankia</taxon>
    </lineage>
</organism>
<dbReference type="Pfam" id="PF13560">
    <property type="entry name" value="HTH_31"/>
    <property type="match status" value="1"/>
</dbReference>
<evidence type="ECO:0000313" key="1">
    <source>
        <dbReference type="EMBL" id="MBL7628989.1"/>
    </source>
</evidence>
<protein>
    <submittedName>
        <fullName evidence="1">Helix-turn-helix transcriptional regulator</fullName>
    </submittedName>
</protein>
<dbReference type="CDD" id="cd00093">
    <property type="entry name" value="HTH_XRE"/>
    <property type="match status" value="1"/>
</dbReference>
<comment type="caution">
    <text evidence="1">The sequence shown here is derived from an EMBL/GenBank/DDBJ whole genome shotgun (WGS) entry which is preliminary data.</text>
</comment>
<sequence length="248" mass="26671">MAVYPDFGAVLRGLVDRRGLSLRDLARRVEVSEDGLKAQLRGAVPDGSILRRLAPTLGLHAADLFALAQVAVPEDLAPLDGTAREEVPGLVSLAVCLSPERRDQLRRYARSLPQHGRVEPVARPRPHHRYPPGPGAVLMYMLANRNLDWDGSAQVLARLTPVYLSASTIGRTGHGLEHLTPALVEAFATVLGVDPGDLAGFCGVGPVDPDRSLDPAAAAIAELIWDLRRLTAGQVRDVRKHARLLASP</sequence>